<dbReference type="SMART" id="SM00448">
    <property type="entry name" value="REC"/>
    <property type="match status" value="1"/>
</dbReference>
<dbReference type="EMBL" id="BQNJ01000001">
    <property type="protein sequence ID" value="GKH02114.1"/>
    <property type="molecule type" value="Genomic_DNA"/>
</dbReference>
<evidence type="ECO:0000313" key="6">
    <source>
        <dbReference type="EMBL" id="GKH02114.1"/>
    </source>
</evidence>
<evidence type="ECO:0000259" key="4">
    <source>
        <dbReference type="PROSITE" id="PS50110"/>
    </source>
</evidence>
<dbReference type="EMBL" id="WNME01000025">
    <property type="protein sequence ID" value="MUB66367.1"/>
    <property type="molecule type" value="Genomic_DNA"/>
</dbReference>
<comment type="function">
    <text evidence="2">May play the central regulatory role in sporulation. It may be an element of the effector pathway responsible for the activation of sporulation genes in response to nutritional stress. Spo0A may act in concert with spo0H (a sigma factor) to control the expression of some genes that are critical to the sporulation process.</text>
</comment>
<dbReference type="Proteomes" id="UP000434223">
    <property type="component" value="Unassembled WGS sequence"/>
</dbReference>
<evidence type="ECO:0000313" key="8">
    <source>
        <dbReference type="EMBL" id="RGJ00363.1"/>
    </source>
</evidence>
<gene>
    <name evidence="6" type="ORF">CE91St55_40950</name>
    <name evidence="9" type="ORF">DXC39_15270</name>
    <name evidence="8" type="ORF">DXD79_21330</name>
    <name evidence="7" type="ORF">GNE07_25435</name>
</gene>
<proteinExistence type="predicted"/>
<evidence type="ECO:0000313" key="7">
    <source>
        <dbReference type="EMBL" id="MUB66367.1"/>
    </source>
</evidence>
<feature type="modified residue" description="4-aspartylphosphate" evidence="3">
    <location>
        <position position="54"/>
    </location>
</feature>
<comment type="caution">
    <text evidence="8">The sequence shown here is derived from an EMBL/GenBank/DDBJ whole genome shotgun (WGS) entry which is preliminary data.</text>
</comment>
<protein>
    <recommendedName>
        <fullName evidence="1">Stage 0 sporulation protein A homolog</fullName>
    </recommendedName>
</protein>
<dbReference type="SUPFAM" id="SSF52172">
    <property type="entry name" value="CheY-like"/>
    <property type="match status" value="1"/>
</dbReference>
<dbReference type="InterPro" id="IPR046947">
    <property type="entry name" value="LytR-like"/>
</dbReference>
<feature type="domain" description="Response regulatory" evidence="4">
    <location>
        <begin position="2"/>
        <end position="117"/>
    </location>
</feature>
<evidence type="ECO:0000313" key="10">
    <source>
        <dbReference type="Proteomes" id="UP000261257"/>
    </source>
</evidence>
<dbReference type="Gene3D" id="3.40.50.2300">
    <property type="match status" value="1"/>
</dbReference>
<name>A0A174SRE1_9FIRM</name>
<dbReference type="Pfam" id="PF00072">
    <property type="entry name" value="Response_reg"/>
    <property type="match status" value="1"/>
</dbReference>
<dbReference type="PANTHER" id="PTHR37299:SF1">
    <property type="entry name" value="STAGE 0 SPORULATION PROTEIN A HOMOLOG"/>
    <property type="match status" value="1"/>
</dbReference>
<dbReference type="Gene3D" id="2.40.50.1020">
    <property type="entry name" value="LytTr DNA-binding domain"/>
    <property type="match status" value="1"/>
</dbReference>
<evidence type="ECO:0000313" key="12">
    <source>
        <dbReference type="Proteomes" id="UP000434223"/>
    </source>
</evidence>
<dbReference type="EMBL" id="QSSQ01000014">
    <property type="protein sequence ID" value="RGM03384.1"/>
    <property type="molecule type" value="Genomic_DNA"/>
</dbReference>
<reference evidence="7 12" key="2">
    <citation type="submission" date="2019-09" db="EMBL/GenBank/DDBJ databases">
        <title>Draft genome sequencing of Hungatella hathewayi 123Y-2.</title>
        <authorList>
            <person name="Lv Q."/>
            <person name="Li S."/>
        </authorList>
    </citation>
    <scope>NUCLEOTIDE SEQUENCE [LARGE SCALE GENOMIC DNA]</scope>
    <source>
        <strain evidence="7 12">123Y-2</strain>
    </source>
</reference>
<dbReference type="AlphaFoldDB" id="A0A174SRE1"/>
<reference evidence="6" key="3">
    <citation type="submission" date="2022-01" db="EMBL/GenBank/DDBJ databases">
        <title>Novel bile acid biosynthetic pathways are enriched in the microbiome of centenarians.</title>
        <authorList>
            <person name="Sato Y."/>
            <person name="Atarashi K."/>
            <person name="Plichta R.D."/>
            <person name="Arai Y."/>
            <person name="Sasajima S."/>
            <person name="Kearney M.S."/>
            <person name="Suda W."/>
            <person name="Takeshita K."/>
            <person name="Sasaki T."/>
            <person name="Okamoto S."/>
            <person name="Skelly N.A."/>
            <person name="Okamura Y."/>
            <person name="Vlamakis H."/>
            <person name="Li Y."/>
            <person name="Tanoue T."/>
            <person name="Takei H."/>
            <person name="Nittono H."/>
            <person name="Narushima S."/>
            <person name="Irie J."/>
            <person name="Itoh H."/>
            <person name="Moriya K."/>
            <person name="Sugiura Y."/>
            <person name="Suematsu M."/>
            <person name="Moritoki N."/>
            <person name="Shibata S."/>
            <person name="Littman R.D."/>
            <person name="Fischbach A.M."/>
            <person name="Uwamino Y."/>
            <person name="Inoue T."/>
            <person name="Honda A."/>
            <person name="Hattori M."/>
            <person name="Murai T."/>
            <person name="Xavier J.R."/>
            <person name="Hirose N."/>
            <person name="Honda K."/>
        </authorList>
    </citation>
    <scope>NUCLEOTIDE SEQUENCE</scope>
    <source>
        <strain evidence="6">CE91-St55</strain>
    </source>
</reference>
<dbReference type="InterPro" id="IPR011006">
    <property type="entry name" value="CheY-like_superfamily"/>
</dbReference>
<dbReference type="PANTHER" id="PTHR37299">
    <property type="entry name" value="TRANSCRIPTIONAL REGULATOR-RELATED"/>
    <property type="match status" value="1"/>
</dbReference>
<dbReference type="EMBL" id="QSON01000011">
    <property type="protein sequence ID" value="RGJ00363.1"/>
    <property type="molecule type" value="Genomic_DNA"/>
</dbReference>
<dbReference type="GO" id="GO:0000156">
    <property type="term" value="F:phosphorelay response regulator activity"/>
    <property type="evidence" value="ECO:0007669"/>
    <property type="project" value="InterPro"/>
</dbReference>
<dbReference type="SMART" id="SM00850">
    <property type="entry name" value="LytTR"/>
    <property type="match status" value="1"/>
</dbReference>
<evidence type="ECO:0000259" key="5">
    <source>
        <dbReference type="PROSITE" id="PS50930"/>
    </source>
</evidence>
<dbReference type="Proteomes" id="UP000263014">
    <property type="component" value="Unassembled WGS sequence"/>
</dbReference>
<evidence type="ECO:0000313" key="11">
    <source>
        <dbReference type="Proteomes" id="UP000263014"/>
    </source>
</evidence>
<dbReference type="GO" id="GO:0003677">
    <property type="term" value="F:DNA binding"/>
    <property type="evidence" value="ECO:0007669"/>
    <property type="project" value="UniProtKB-KW"/>
</dbReference>
<feature type="domain" description="HTH LytTR-type" evidence="5">
    <location>
        <begin position="134"/>
        <end position="240"/>
    </location>
</feature>
<organism evidence="8 11">
    <name type="scientific">Hungatella hathewayi</name>
    <dbReference type="NCBI Taxonomy" id="154046"/>
    <lineage>
        <taxon>Bacteria</taxon>
        <taxon>Bacillati</taxon>
        <taxon>Bacillota</taxon>
        <taxon>Clostridia</taxon>
        <taxon>Lachnospirales</taxon>
        <taxon>Lachnospiraceae</taxon>
        <taxon>Hungatella</taxon>
    </lineage>
</organism>
<dbReference type="OrthoDB" id="9809318at2"/>
<dbReference type="InterPro" id="IPR001789">
    <property type="entry name" value="Sig_transdc_resp-reg_receiver"/>
</dbReference>
<evidence type="ECO:0000313" key="9">
    <source>
        <dbReference type="EMBL" id="RGM03384.1"/>
    </source>
</evidence>
<reference evidence="10 11" key="1">
    <citation type="submission" date="2018-08" db="EMBL/GenBank/DDBJ databases">
        <title>A genome reference for cultivated species of the human gut microbiota.</title>
        <authorList>
            <person name="Zou Y."/>
            <person name="Xue W."/>
            <person name="Luo G."/>
        </authorList>
    </citation>
    <scope>NUCLEOTIDE SEQUENCE [LARGE SCALE GENOMIC DNA]</scope>
    <source>
        <strain evidence="9 10">TF05-11AC</strain>
        <strain evidence="8 11">TM09-12</strain>
    </source>
</reference>
<keyword evidence="3" id="KW-0597">Phosphoprotein</keyword>
<dbReference type="Proteomes" id="UP000261257">
    <property type="component" value="Unassembled WGS sequence"/>
</dbReference>
<keyword evidence="8" id="KW-0238">DNA-binding</keyword>
<evidence type="ECO:0000256" key="3">
    <source>
        <dbReference type="PROSITE-ProRule" id="PRU00169"/>
    </source>
</evidence>
<dbReference type="RefSeq" id="WP_055650249.1">
    <property type="nucleotide sequence ID" value="NZ_BQNJ01000001.1"/>
</dbReference>
<evidence type="ECO:0000256" key="1">
    <source>
        <dbReference type="ARBA" id="ARBA00018672"/>
    </source>
</evidence>
<accession>A0A174SRE1</accession>
<dbReference type="Proteomes" id="UP001055091">
    <property type="component" value="Unassembled WGS sequence"/>
</dbReference>
<dbReference type="PROSITE" id="PS50110">
    <property type="entry name" value="RESPONSE_REGULATORY"/>
    <property type="match status" value="1"/>
</dbReference>
<sequence length="240" mass="26812">MKIAIVDDERPARSELSFLITDILPEAEILEAASGAAALELFLSTPDIGLAFLDINLNDMEGTTLAAAMQKILPEVPVVFATAYSDYAVKAFELNAADYILKPIEPDRLRAVLKKCMAVSNTTPSVSDPMESKIAIRFNRKVIFTDTRDIIYIETSGRGCRIHTRTSSYAENVLIGDYEKRLTHLGFFRIHKSYLVNLAFVSEVFPWANNGLALKLDGCGSEIFPIGREKTKTFRQRMRI</sequence>
<dbReference type="InterPro" id="IPR007492">
    <property type="entry name" value="LytTR_DNA-bd_dom"/>
</dbReference>
<dbReference type="Pfam" id="PF04397">
    <property type="entry name" value="LytTR"/>
    <property type="match status" value="1"/>
</dbReference>
<dbReference type="PROSITE" id="PS50930">
    <property type="entry name" value="HTH_LYTTR"/>
    <property type="match status" value="1"/>
</dbReference>
<evidence type="ECO:0000256" key="2">
    <source>
        <dbReference type="ARBA" id="ARBA00024867"/>
    </source>
</evidence>